<dbReference type="EMBL" id="JADBJN010000002">
    <property type="protein sequence ID" value="KAG5677969.1"/>
    <property type="molecule type" value="Genomic_DNA"/>
</dbReference>
<dbReference type="InterPro" id="IPR011009">
    <property type="entry name" value="Kinase-like_dom_sf"/>
</dbReference>
<organism evidence="2 3">
    <name type="scientific">Polypedilum vanderplanki</name>
    <name type="common">Sleeping chironomid midge</name>
    <dbReference type="NCBI Taxonomy" id="319348"/>
    <lineage>
        <taxon>Eukaryota</taxon>
        <taxon>Metazoa</taxon>
        <taxon>Ecdysozoa</taxon>
        <taxon>Arthropoda</taxon>
        <taxon>Hexapoda</taxon>
        <taxon>Insecta</taxon>
        <taxon>Pterygota</taxon>
        <taxon>Neoptera</taxon>
        <taxon>Endopterygota</taxon>
        <taxon>Diptera</taxon>
        <taxon>Nematocera</taxon>
        <taxon>Chironomoidea</taxon>
        <taxon>Chironomidae</taxon>
        <taxon>Chironominae</taxon>
        <taxon>Polypedilum</taxon>
        <taxon>Polypedilum</taxon>
    </lineage>
</organism>
<name>A0A9J6C7B8_POLVA</name>
<feature type="domain" description="CHK kinase-like" evidence="1">
    <location>
        <begin position="140"/>
        <end position="336"/>
    </location>
</feature>
<dbReference type="PANTHER" id="PTHR11012">
    <property type="entry name" value="PROTEIN KINASE-LIKE DOMAIN-CONTAINING"/>
    <property type="match status" value="1"/>
</dbReference>
<dbReference type="SUPFAM" id="SSF56112">
    <property type="entry name" value="Protein kinase-like (PK-like)"/>
    <property type="match status" value="1"/>
</dbReference>
<dbReference type="Pfam" id="PF02958">
    <property type="entry name" value="EcKL"/>
    <property type="match status" value="1"/>
</dbReference>
<dbReference type="SMART" id="SM00587">
    <property type="entry name" value="CHK"/>
    <property type="match status" value="1"/>
</dbReference>
<dbReference type="Proteomes" id="UP001107558">
    <property type="component" value="Chromosome 2"/>
</dbReference>
<dbReference type="Gene3D" id="3.90.1200.10">
    <property type="match status" value="1"/>
</dbReference>
<gene>
    <name evidence="2" type="ORF">PVAND_007681</name>
</gene>
<keyword evidence="3" id="KW-1185">Reference proteome</keyword>
<proteinExistence type="predicted"/>
<accession>A0A9J6C7B8</accession>
<dbReference type="OrthoDB" id="190089at2759"/>
<protein>
    <recommendedName>
        <fullName evidence="1">CHK kinase-like domain-containing protein</fullName>
    </recommendedName>
</protein>
<dbReference type="InterPro" id="IPR015897">
    <property type="entry name" value="CHK_kinase-like"/>
</dbReference>
<evidence type="ECO:0000313" key="2">
    <source>
        <dbReference type="EMBL" id="KAG5677969.1"/>
    </source>
</evidence>
<evidence type="ECO:0000259" key="1">
    <source>
        <dbReference type="SMART" id="SM00587"/>
    </source>
</evidence>
<dbReference type="PANTHER" id="PTHR11012:SF54">
    <property type="entry name" value="CHK KINASE-LIKE DOMAIN-CONTAINING PROTEIN"/>
    <property type="match status" value="1"/>
</dbReference>
<dbReference type="InterPro" id="IPR004119">
    <property type="entry name" value="EcKL"/>
</dbReference>
<dbReference type="AlphaFoldDB" id="A0A9J6C7B8"/>
<reference evidence="2" key="1">
    <citation type="submission" date="2021-03" db="EMBL/GenBank/DDBJ databases">
        <title>Chromosome level genome of the anhydrobiotic midge Polypedilum vanderplanki.</title>
        <authorList>
            <person name="Yoshida Y."/>
            <person name="Kikawada T."/>
            <person name="Gusev O."/>
        </authorList>
    </citation>
    <scope>NUCLEOTIDE SEQUENCE</scope>
    <source>
        <strain evidence="2">NIAS01</strain>
        <tissue evidence="2">Whole body or cell culture</tissue>
    </source>
</reference>
<evidence type="ECO:0000313" key="3">
    <source>
        <dbReference type="Proteomes" id="UP001107558"/>
    </source>
</evidence>
<comment type="caution">
    <text evidence="2">The sequence shown here is derived from an EMBL/GenBank/DDBJ whole genome shotgun (WGS) entry which is preliminary data.</text>
</comment>
<sequence length="428" mass="50330">MSQEICDNDKIVKLPNELYEKTLREIIYDELKLNNNEYEIKYSEGSSKGDNYNGIVYRVQVIKDNEIKLSLIVKLPPDNPSRREEFLVHKSFIQEADFYDYLYPLYRKFQEKHGICVETDGLYEIPKCYKTLTEEPLEALYFDDLKVHGFQMFDRTKELTREHVLIVMKALAKMHATYFSIKDQNPELVDKYRSIKDFILMQCHREEAAMKIFNEKMKQQALDVLKHSKDEEFVKKIQKVLSVELHKILEEGISIEEPYAILCHGDCWVNNIMYKNDVNGVPIECRLLDHTIMRYASPITDLMYLIFSGTTKVLRDKHYQEFLDVYFENLSEFIKRLNSDPEKLFPRSIFEHHLKKFGKFGLVMAIILVPMFTSSAEDIPEMDDVADEYQLSKEASGSVMNFTSSKTIGVYEKRMLGILQDMVEFGYI</sequence>